<evidence type="ECO:0000256" key="2">
    <source>
        <dbReference type="ARBA" id="ARBA00008711"/>
    </source>
</evidence>
<comment type="catalytic activity">
    <reaction evidence="11">
        <text>a 6-O-methyl-2'-deoxyguanosine in DNA + L-cysteinyl-[protein] = S-methyl-L-cysteinyl-[protein] + a 2'-deoxyguanosine in DNA</text>
        <dbReference type="Rhea" id="RHEA:24000"/>
        <dbReference type="Rhea" id="RHEA-COMP:10131"/>
        <dbReference type="Rhea" id="RHEA-COMP:10132"/>
        <dbReference type="Rhea" id="RHEA-COMP:11367"/>
        <dbReference type="Rhea" id="RHEA-COMP:11368"/>
        <dbReference type="ChEBI" id="CHEBI:29950"/>
        <dbReference type="ChEBI" id="CHEBI:82612"/>
        <dbReference type="ChEBI" id="CHEBI:85445"/>
        <dbReference type="ChEBI" id="CHEBI:85448"/>
        <dbReference type="EC" id="2.1.1.63"/>
    </reaction>
</comment>
<gene>
    <name evidence="15" type="primary">ada</name>
    <name evidence="15" type="ORF">HKW67_14350</name>
</gene>
<feature type="active site" description="Nucleophile; methyl group acceptor from either O6-methylguanine or O4-methylthymine" evidence="12">
    <location>
        <position position="326"/>
    </location>
</feature>
<reference evidence="15 16" key="1">
    <citation type="submission" date="2020-05" db="EMBL/GenBank/DDBJ databases">
        <title>Complete genome sequence of Gemmatimonas greenlandica TET16.</title>
        <authorList>
            <person name="Zeng Y."/>
        </authorList>
    </citation>
    <scope>NUCLEOTIDE SEQUENCE [LARGE SCALE GENOMIC DNA]</scope>
    <source>
        <strain evidence="15 16">TET16</strain>
    </source>
</reference>
<dbReference type="PROSITE" id="PS01124">
    <property type="entry name" value="HTH_ARAC_FAMILY_2"/>
    <property type="match status" value="1"/>
</dbReference>
<dbReference type="PROSITE" id="PS00374">
    <property type="entry name" value="MGMT"/>
    <property type="match status" value="1"/>
</dbReference>
<evidence type="ECO:0000313" key="16">
    <source>
        <dbReference type="Proteomes" id="UP000500938"/>
    </source>
</evidence>
<name>A0A6M4IR40_9BACT</name>
<feature type="binding site" evidence="13">
    <location>
        <position position="41"/>
    </location>
    <ligand>
        <name>Zn(2+)</name>
        <dbReference type="ChEBI" id="CHEBI:29105"/>
    </ligand>
</feature>
<dbReference type="KEGG" id="ggr:HKW67_14350"/>
<dbReference type="AlphaFoldDB" id="A0A6M4IR40"/>
<dbReference type="FunFam" id="1.10.10.10:FF:000214">
    <property type="entry name" value="Methylated-DNA--protein-cysteine methyltransferase"/>
    <property type="match status" value="1"/>
</dbReference>
<evidence type="ECO:0000259" key="14">
    <source>
        <dbReference type="PROSITE" id="PS01124"/>
    </source>
</evidence>
<feature type="active site" description="Nucleophile; methyl group acceptor from methylphosphotriester" evidence="12">
    <location>
        <position position="41"/>
    </location>
</feature>
<comment type="cofactor">
    <cofactor evidence="13">
        <name>Zn(2+)</name>
        <dbReference type="ChEBI" id="CHEBI:29105"/>
    </cofactor>
    <text evidence="13">Binds 1 zinc ion per subunit.</text>
</comment>
<dbReference type="GO" id="GO:0043565">
    <property type="term" value="F:sequence-specific DNA binding"/>
    <property type="evidence" value="ECO:0007669"/>
    <property type="project" value="InterPro"/>
</dbReference>
<keyword evidence="13" id="KW-0862">Zinc</keyword>
<dbReference type="RefSeq" id="WP_171226037.1">
    <property type="nucleotide sequence ID" value="NZ_CP053085.1"/>
</dbReference>
<evidence type="ECO:0000256" key="12">
    <source>
        <dbReference type="PIRSR" id="PIRSR000409-1"/>
    </source>
</evidence>
<accession>A0A6M4IR40</accession>
<evidence type="ECO:0000256" key="11">
    <source>
        <dbReference type="ARBA" id="ARBA00049348"/>
    </source>
</evidence>
<dbReference type="Gene3D" id="3.40.10.10">
    <property type="entry name" value="DNA Methylphosphotriester Repair Domain"/>
    <property type="match status" value="1"/>
</dbReference>
<evidence type="ECO:0000256" key="10">
    <source>
        <dbReference type="ARBA" id="ARBA00023204"/>
    </source>
</evidence>
<dbReference type="InterPro" id="IPR036631">
    <property type="entry name" value="MGMT_N_sf"/>
</dbReference>
<dbReference type="Gene3D" id="1.10.10.10">
    <property type="entry name" value="Winged helix-like DNA-binding domain superfamily/Winged helix DNA-binding domain"/>
    <property type="match status" value="1"/>
</dbReference>
<keyword evidence="4 15" id="KW-0489">Methyltransferase</keyword>
<organism evidence="15 16">
    <name type="scientific">Gemmatimonas groenlandica</name>
    <dbReference type="NCBI Taxonomy" id="2732249"/>
    <lineage>
        <taxon>Bacteria</taxon>
        <taxon>Pseudomonadati</taxon>
        <taxon>Gemmatimonadota</taxon>
        <taxon>Gemmatimonadia</taxon>
        <taxon>Gemmatimonadales</taxon>
        <taxon>Gemmatimonadaceae</taxon>
        <taxon>Gemmatimonas</taxon>
    </lineage>
</organism>
<protein>
    <recommendedName>
        <fullName evidence="3">methylated-DNA--[protein]-cysteine S-methyltransferase</fullName>
        <ecNumber evidence="3">2.1.1.63</ecNumber>
    </recommendedName>
</protein>
<dbReference type="Proteomes" id="UP000500938">
    <property type="component" value="Chromosome"/>
</dbReference>
<feature type="binding site" evidence="13">
    <location>
        <position position="75"/>
    </location>
    <ligand>
        <name>Zn(2+)</name>
        <dbReference type="ChEBI" id="CHEBI:29105"/>
    </ligand>
</feature>
<keyword evidence="13" id="KW-0479">Metal-binding</keyword>
<evidence type="ECO:0000256" key="6">
    <source>
        <dbReference type="ARBA" id="ARBA00022763"/>
    </source>
</evidence>
<dbReference type="Gene3D" id="1.10.10.60">
    <property type="entry name" value="Homeodomain-like"/>
    <property type="match status" value="1"/>
</dbReference>
<proteinExistence type="inferred from homology"/>
<dbReference type="SUPFAM" id="SSF57884">
    <property type="entry name" value="Ada DNA repair protein, N-terminal domain (N-Ada 10)"/>
    <property type="match status" value="1"/>
</dbReference>
<keyword evidence="15" id="KW-0238">DNA-binding</keyword>
<dbReference type="SUPFAM" id="SSF46767">
    <property type="entry name" value="Methylated DNA-protein cysteine methyltransferase, C-terminal domain"/>
    <property type="match status" value="1"/>
</dbReference>
<dbReference type="GO" id="GO:0008270">
    <property type="term" value="F:zinc ion binding"/>
    <property type="evidence" value="ECO:0007669"/>
    <property type="project" value="InterPro"/>
</dbReference>
<evidence type="ECO:0000313" key="15">
    <source>
        <dbReference type="EMBL" id="QJR36605.1"/>
    </source>
</evidence>
<dbReference type="PANTHER" id="PTHR10815">
    <property type="entry name" value="METHYLATED-DNA--PROTEIN-CYSTEINE METHYLTRANSFERASE"/>
    <property type="match status" value="1"/>
</dbReference>
<evidence type="ECO:0000256" key="1">
    <source>
        <dbReference type="ARBA" id="ARBA00001286"/>
    </source>
</evidence>
<dbReference type="NCBIfam" id="TIGR00589">
    <property type="entry name" value="ogt"/>
    <property type="match status" value="1"/>
</dbReference>
<dbReference type="EMBL" id="CP053085">
    <property type="protein sequence ID" value="QJR36605.1"/>
    <property type="molecule type" value="Genomic_DNA"/>
</dbReference>
<sequence length="358" mass="38430">MAPMNSVPDATIDPRWRAVVERDRQWDGSFVFAVTSTKIFCRPSCPSRRPREDRVRFYASGHDARAAGYRACKRCVPESASALGANAMHTPLVVRAISLMEDDTMTVMKLADALDVSRAHLQRVFTRLVGCTPAEWQRAQRSERLRAALPSSESVSSAAFDAGFDSLPSAYTAAAAHLGMSPGSLRRGAAGETVFYTIVPCALGFVLVAMTSRGVHRVVLGDDPAALEATLRDALHAADLVRDDAALGDISASVVALASGAALSHALPLDVRGTAFQQRVWRELQRIPRGETITYAELAARIGAPKAVRAVGTACGANPVAMVVPCHRVVRADGSLGGYAWGLERKERLLREEQLPTA</sequence>
<dbReference type="InterPro" id="IPR009057">
    <property type="entry name" value="Homeodomain-like_sf"/>
</dbReference>
<dbReference type="Pfam" id="PF12833">
    <property type="entry name" value="HTH_18"/>
    <property type="match status" value="1"/>
</dbReference>
<keyword evidence="10" id="KW-0234">DNA repair</keyword>
<feature type="binding site" evidence="13">
    <location>
        <position position="72"/>
    </location>
    <ligand>
        <name>Zn(2+)</name>
        <dbReference type="ChEBI" id="CHEBI:29105"/>
    </ligand>
</feature>
<dbReference type="SUPFAM" id="SSF53155">
    <property type="entry name" value="Methylated DNA-protein cysteine methyltransferase domain"/>
    <property type="match status" value="1"/>
</dbReference>
<keyword evidence="5 15" id="KW-0808">Transferase</keyword>
<dbReference type="EC" id="2.1.1.63" evidence="3"/>
<evidence type="ECO:0000256" key="9">
    <source>
        <dbReference type="ARBA" id="ARBA00023163"/>
    </source>
</evidence>
<dbReference type="InterPro" id="IPR016221">
    <property type="entry name" value="Bifunct_regulatory_prot_Ada"/>
</dbReference>
<dbReference type="Gene3D" id="3.30.160.70">
    <property type="entry name" value="Methylated DNA-protein cysteine methyltransferase domain"/>
    <property type="match status" value="1"/>
</dbReference>
<dbReference type="InterPro" id="IPR035451">
    <property type="entry name" value="Ada-like_dom_sf"/>
</dbReference>
<keyword evidence="8" id="KW-0010">Activator</keyword>
<dbReference type="InterPro" id="IPR004026">
    <property type="entry name" value="Ada_DNA_repair_Zn-bd"/>
</dbReference>
<keyword evidence="16" id="KW-1185">Reference proteome</keyword>
<dbReference type="InterPro" id="IPR036388">
    <property type="entry name" value="WH-like_DNA-bd_sf"/>
</dbReference>
<keyword evidence="9" id="KW-0804">Transcription</keyword>
<evidence type="ECO:0000256" key="4">
    <source>
        <dbReference type="ARBA" id="ARBA00022603"/>
    </source>
</evidence>
<evidence type="ECO:0000256" key="3">
    <source>
        <dbReference type="ARBA" id="ARBA00011918"/>
    </source>
</evidence>
<dbReference type="Pfam" id="PF01035">
    <property type="entry name" value="DNA_binding_1"/>
    <property type="match status" value="1"/>
</dbReference>
<dbReference type="PIRSF" id="PIRSF000409">
    <property type="entry name" value="Ada"/>
    <property type="match status" value="1"/>
</dbReference>
<evidence type="ECO:0000256" key="13">
    <source>
        <dbReference type="PIRSR" id="PIRSR000409-3"/>
    </source>
</evidence>
<feature type="binding site" evidence="13">
    <location>
        <position position="45"/>
    </location>
    <ligand>
        <name>Zn(2+)</name>
        <dbReference type="ChEBI" id="CHEBI:29105"/>
    </ligand>
</feature>
<dbReference type="NCBIfam" id="NF011964">
    <property type="entry name" value="PRK15435.1"/>
    <property type="match status" value="1"/>
</dbReference>
<dbReference type="Pfam" id="PF02805">
    <property type="entry name" value="Ada_Zn_binding"/>
    <property type="match status" value="1"/>
</dbReference>
<dbReference type="GO" id="GO:0003908">
    <property type="term" value="F:methylated-DNA-[protein]-cysteine S-methyltransferase activity"/>
    <property type="evidence" value="ECO:0007669"/>
    <property type="project" value="UniProtKB-EC"/>
</dbReference>
<dbReference type="PANTHER" id="PTHR10815:SF14">
    <property type="entry name" value="BIFUNCTIONAL TRANSCRIPTIONAL ACTIVATOR_DNA REPAIR ENZYME ADA"/>
    <property type="match status" value="1"/>
</dbReference>
<dbReference type="SMART" id="SM00342">
    <property type="entry name" value="HTH_ARAC"/>
    <property type="match status" value="1"/>
</dbReference>
<evidence type="ECO:0000256" key="7">
    <source>
        <dbReference type="ARBA" id="ARBA00023015"/>
    </source>
</evidence>
<dbReference type="GO" id="GO:0032259">
    <property type="term" value="P:methylation"/>
    <property type="evidence" value="ECO:0007669"/>
    <property type="project" value="UniProtKB-KW"/>
</dbReference>
<feature type="domain" description="HTH araC/xylS-type" evidence="14">
    <location>
        <begin position="91"/>
        <end position="188"/>
    </location>
</feature>
<evidence type="ECO:0000256" key="8">
    <source>
        <dbReference type="ARBA" id="ARBA00023159"/>
    </source>
</evidence>
<keyword evidence="7" id="KW-0805">Transcription regulation</keyword>
<dbReference type="InterPro" id="IPR018060">
    <property type="entry name" value="HTH_AraC"/>
</dbReference>
<evidence type="ECO:0000256" key="5">
    <source>
        <dbReference type="ARBA" id="ARBA00022679"/>
    </source>
</evidence>
<comment type="catalytic activity">
    <reaction evidence="1">
        <text>a 4-O-methyl-thymidine in DNA + L-cysteinyl-[protein] = a thymidine in DNA + S-methyl-L-cysteinyl-[protein]</text>
        <dbReference type="Rhea" id="RHEA:53428"/>
        <dbReference type="Rhea" id="RHEA-COMP:10131"/>
        <dbReference type="Rhea" id="RHEA-COMP:10132"/>
        <dbReference type="Rhea" id="RHEA-COMP:13555"/>
        <dbReference type="Rhea" id="RHEA-COMP:13556"/>
        <dbReference type="ChEBI" id="CHEBI:29950"/>
        <dbReference type="ChEBI" id="CHEBI:82612"/>
        <dbReference type="ChEBI" id="CHEBI:137386"/>
        <dbReference type="ChEBI" id="CHEBI:137387"/>
        <dbReference type="EC" id="2.1.1.63"/>
    </reaction>
</comment>
<dbReference type="CDD" id="cd06445">
    <property type="entry name" value="ATase"/>
    <property type="match status" value="1"/>
</dbReference>
<comment type="similarity">
    <text evidence="2">Belongs to the MGMT family.</text>
</comment>
<dbReference type="InterPro" id="IPR036217">
    <property type="entry name" value="MethylDNA_cys_MeTrfase_DNAb"/>
</dbReference>
<dbReference type="SUPFAM" id="SSF46689">
    <property type="entry name" value="Homeodomain-like"/>
    <property type="match status" value="1"/>
</dbReference>
<keyword evidence="6" id="KW-0227">DNA damage</keyword>
<dbReference type="InterPro" id="IPR001497">
    <property type="entry name" value="MethylDNA_cys_MeTrfase_AS"/>
</dbReference>
<dbReference type="GO" id="GO:0003700">
    <property type="term" value="F:DNA-binding transcription factor activity"/>
    <property type="evidence" value="ECO:0007669"/>
    <property type="project" value="InterPro"/>
</dbReference>
<dbReference type="InterPro" id="IPR014048">
    <property type="entry name" value="MethylDNA_cys_MeTrfase_DNA-bd"/>
</dbReference>
<dbReference type="GO" id="GO:0006281">
    <property type="term" value="P:DNA repair"/>
    <property type="evidence" value="ECO:0007669"/>
    <property type="project" value="UniProtKB-KW"/>
</dbReference>